<dbReference type="EC" id="3.5.1.19" evidence="6"/>
<dbReference type="Pfam" id="PF00857">
    <property type="entry name" value="Isochorismatase"/>
    <property type="match status" value="1"/>
</dbReference>
<evidence type="ECO:0000313" key="12">
    <source>
        <dbReference type="EMBL" id="CAF3673837.1"/>
    </source>
</evidence>
<dbReference type="CDD" id="cd01011">
    <property type="entry name" value="nicotinamidase"/>
    <property type="match status" value="1"/>
</dbReference>
<dbReference type="InterPro" id="IPR036380">
    <property type="entry name" value="Isochorismatase-like_sf"/>
</dbReference>
<dbReference type="GO" id="GO:0008936">
    <property type="term" value="F:nicotinamidase activity"/>
    <property type="evidence" value="ECO:0007669"/>
    <property type="project" value="UniProtKB-EC"/>
</dbReference>
<dbReference type="PANTHER" id="PTHR11080:SF2">
    <property type="entry name" value="LD05707P"/>
    <property type="match status" value="1"/>
</dbReference>
<dbReference type="OrthoDB" id="167809at2759"/>
<keyword evidence="3" id="KW-0479">Metal-binding</keyword>
<evidence type="ECO:0000256" key="1">
    <source>
        <dbReference type="ARBA" id="ARBA00006336"/>
    </source>
</evidence>
<dbReference type="GO" id="GO:0046872">
    <property type="term" value="F:metal ion binding"/>
    <property type="evidence" value="ECO:0007669"/>
    <property type="project" value="UniProtKB-KW"/>
</dbReference>
<sequence length="737" mass="84558">TASKRTVNALIIIDVQNCFINGELALTSSPAKQKGEDVIPVINNLLKTVPFDVVVYTHDWHPSDHISFFKNLKQRQRYVKQGTKLPNGPLDKVHYTGPVVETEQVLWPTHCIQDTPDAELHRDLIVTTNNTIHVYKGTHRDIDSYSAFRDNNRVSETELNVQLKQRNVTNLYISGLTTDYCVAFTALDAKDYGYRTYLVEDACRGVDFVSIKNQLDVMKRHGIDIIQSSQVLKIINTAVISPLLSPSTALNYSNSTGEKKQMTVINTVQGKTLKKEKLQKQKFSLILNKSRSCCKAPLEEGLVLKTDNWQIHFTSDYDCTCAMLDSSSKRKFFIMIELFLRFLSVKDEDIQKLTFSLRRSHPEQNKNTFFHNQKLSVTLTPNSQPSNTTLTHPSSSNIRWYHSINRKVPGLSSDRIIISNPNQSENQKCFNNSYQSNNNRIVNGTSQIHHDEPLFCSTTRKQHNIEPITVTNTHRQLKREIISFDDNSRDDQPSCFSPPFPVSLSSILSFREQHQQNIKPDDSLSKDENILLTLTASNSPPINIKVTNENQNILDRQIRSELINNESQLQTHELSKNMLSNESKIKHNFDIVGDLLEELVKKIENQDQREISQANEDNLITLVKDGTPLVRRYIVQVCIQNNYLRSWFKNKTNKLKNKNKLLINGDRKAQSTVEDPNYQVSISCCDKGTITQTGKIVSTTEQNCERVIVRQLNIQQPARRHVRIQTICYRLHPKYFF</sequence>
<feature type="non-terminal residue" evidence="9">
    <location>
        <position position="1"/>
    </location>
</feature>
<dbReference type="EMBL" id="CAJOBC010000734">
    <property type="protein sequence ID" value="CAF3620016.1"/>
    <property type="molecule type" value="Genomic_DNA"/>
</dbReference>
<dbReference type="Proteomes" id="UP000682733">
    <property type="component" value="Unassembled WGS sequence"/>
</dbReference>
<comment type="similarity">
    <text evidence="1">Belongs to the isochorismatase family.</text>
</comment>
<dbReference type="InterPro" id="IPR000868">
    <property type="entry name" value="Isochorismatase-like_dom"/>
</dbReference>
<evidence type="ECO:0000256" key="7">
    <source>
        <dbReference type="ARBA" id="ARBA00043224"/>
    </source>
</evidence>
<evidence type="ECO:0000256" key="6">
    <source>
        <dbReference type="ARBA" id="ARBA00039017"/>
    </source>
</evidence>
<comment type="caution">
    <text evidence="9">The sequence shown here is derived from an EMBL/GenBank/DDBJ whole genome shotgun (WGS) entry which is preliminary data.</text>
</comment>
<feature type="domain" description="Isochorismatase-like" evidence="8">
    <location>
        <begin position="9"/>
        <end position="228"/>
    </location>
</feature>
<evidence type="ECO:0000256" key="2">
    <source>
        <dbReference type="ARBA" id="ARBA00022642"/>
    </source>
</evidence>
<dbReference type="Proteomes" id="UP000677228">
    <property type="component" value="Unassembled WGS sequence"/>
</dbReference>
<dbReference type="GO" id="GO:0019363">
    <property type="term" value="P:pyridine nucleotide biosynthetic process"/>
    <property type="evidence" value="ECO:0007669"/>
    <property type="project" value="UniProtKB-KW"/>
</dbReference>
<dbReference type="EMBL" id="CAJNOK010003199">
    <property type="protein sequence ID" value="CAF0891726.1"/>
    <property type="molecule type" value="Genomic_DNA"/>
</dbReference>
<evidence type="ECO:0000256" key="4">
    <source>
        <dbReference type="ARBA" id="ARBA00022801"/>
    </source>
</evidence>
<evidence type="ECO:0000259" key="8">
    <source>
        <dbReference type="Pfam" id="PF00857"/>
    </source>
</evidence>
<protein>
    <recommendedName>
        <fullName evidence="6">nicotinamidase</fullName>
        <ecNumber evidence="6">3.5.1.19</ecNumber>
    </recommendedName>
    <alternativeName>
        <fullName evidence="7">Nicotinamide deamidase</fullName>
    </alternativeName>
</protein>
<dbReference type="PANTHER" id="PTHR11080">
    <property type="entry name" value="PYRAZINAMIDASE/NICOTINAMIDASE"/>
    <property type="match status" value="1"/>
</dbReference>
<evidence type="ECO:0000313" key="13">
    <source>
        <dbReference type="Proteomes" id="UP000663829"/>
    </source>
</evidence>
<evidence type="ECO:0000256" key="5">
    <source>
        <dbReference type="ARBA" id="ARBA00037900"/>
    </source>
</evidence>
<dbReference type="InterPro" id="IPR052347">
    <property type="entry name" value="Isochorismatase_Nicotinamidase"/>
</dbReference>
<evidence type="ECO:0000256" key="3">
    <source>
        <dbReference type="ARBA" id="ARBA00022723"/>
    </source>
</evidence>
<evidence type="ECO:0000313" key="9">
    <source>
        <dbReference type="EMBL" id="CAF0832934.1"/>
    </source>
</evidence>
<dbReference type="Proteomes" id="UP000681722">
    <property type="component" value="Unassembled WGS sequence"/>
</dbReference>
<dbReference type="EMBL" id="CAJNOQ010000734">
    <property type="protein sequence ID" value="CAF0832934.1"/>
    <property type="molecule type" value="Genomic_DNA"/>
</dbReference>
<evidence type="ECO:0000313" key="11">
    <source>
        <dbReference type="EMBL" id="CAF3620016.1"/>
    </source>
</evidence>
<name>A0A813URR0_9BILA</name>
<gene>
    <name evidence="9" type="ORF">GPM918_LOCUS5151</name>
    <name evidence="10" type="ORF">OVA965_LOCUS9162</name>
    <name evidence="11" type="ORF">SRO942_LOCUS5151</name>
    <name evidence="12" type="ORF">TMI583_LOCUS9158</name>
</gene>
<dbReference type="Gene3D" id="3.40.50.850">
    <property type="entry name" value="Isochorismatase-like"/>
    <property type="match status" value="1"/>
</dbReference>
<dbReference type="SUPFAM" id="SSF52499">
    <property type="entry name" value="Isochorismatase-like hydrolases"/>
    <property type="match status" value="1"/>
</dbReference>
<proteinExistence type="inferred from homology"/>
<dbReference type="Proteomes" id="UP000663829">
    <property type="component" value="Unassembled WGS sequence"/>
</dbReference>
<keyword evidence="2" id="KW-0662">Pyridine nucleotide biosynthesis</keyword>
<accession>A0A813URR0</accession>
<keyword evidence="13" id="KW-1185">Reference proteome</keyword>
<dbReference type="AlphaFoldDB" id="A0A813URR0"/>
<organism evidence="9 13">
    <name type="scientific">Didymodactylos carnosus</name>
    <dbReference type="NCBI Taxonomy" id="1234261"/>
    <lineage>
        <taxon>Eukaryota</taxon>
        <taxon>Metazoa</taxon>
        <taxon>Spiralia</taxon>
        <taxon>Gnathifera</taxon>
        <taxon>Rotifera</taxon>
        <taxon>Eurotatoria</taxon>
        <taxon>Bdelloidea</taxon>
        <taxon>Philodinida</taxon>
        <taxon>Philodinidae</taxon>
        <taxon>Didymodactylos</taxon>
    </lineage>
</organism>
<keyword evidence="4" id="KW-0378">Hydrolase</keyword>
<evidence type="ECO:0000313" key="10">
    <source>
        <dbReference type="EMBL" id="CAF0891726.1"/>
    </source>
</evidence>
<dbReference type="EMBL" id="CAJOBA010003200">
    <property type="protein sequence ID" value="CAF3673837.1"/>
    <property type="molecule type" value="Genomic_DNA"/>
</dbReference>
<reference evidence="9" key="1">
    <citation type="submission" date="2021-02" db="EMBL/GenBank/DDBJ databases">
        <authorList>
            <person name="Nowell W R."/>
        </authorList>
    </citation>
    <scope>NUCLEOTIDE SEQUENCE</scope>
</reference>
<comment type="pathway">
    <text evidence="5">Cofactor biosynthesis; nicotinate biosynthesis; nicotinate from nicotinamide: step 1/1.</text>
</comment>